<comment type="caution">
    <text evidence="3">The sequence shown here is derived from an EMBL/GenBank/DDBJ whole genome shotgun (WGS) entry which is preliminary data.</text>
</comment>
<proteinExistence type="predicted"/>
<dbReference type="PANTHER" id="PTHR34473">
    <property type="entry name" value="UPF0699 TRANSMEMBRANE PROTEIN YDBS"/>
    <property type="match status" value="1"/>
</dbReference>
<dbReference type="Pfam" id="PF03703">
    <property type="entry name" value="bPH_2"/>
    <property type="match status" value="1"/>
</dbReference>
<feature type="transmembrane region" description="Helical" evidence="1">
    <location>
        <begin position="23"/>
        <end position="42"/>
    </location>
</feature>
<dbReference type="Proteomes" id="UP000011625">
    <property type="component" value="Unassembled WGS sequence"/>
</dbReference>
<feature type="domain" description="YdbS-like PH" evidence="2">
    <location>
        <begin position="75"/>
        <end position="154"/>
    </location>
</feature>
<dbReference type="STRING" id="1227456.C450_12415"/>
<gene>
    <name evidence="3" type="ORF">C450_12415</name>
</gene>
<name>M0N2B5_9EURY</name>
<keyword evidence="1" id="KW-1133">Transmembrane helix</keyword>
<accession>M0N2B5</accession>
<protein>
    <recommendedName>
        <fullName evidence="2">YdbS-like PH domain-containing protein</fullName>
    </recommendedName>
</protein>
<keyword evidence="4" id="KW-1185">Reference proteome</keyword>
<reference evidence="3 4" key="1">
    <citation type="journal article" date="2014" name="PLoS Genet.">
        <title>Phylogenetically driven sequencing of extremely halophilic archaea reveals strategies for static and dynamic osmo-response.</title>
        <authorList>
            <person name="Becker E.A."/>
            <person name="Seitzer P.M."/>
            <person name="Tritt A."/>
            <person name="Larsen D."/>
            <person name="Krusor M."/>
            <person name="Yao A.I."/>
            <person name="Wu D."/>
            <person name="Madern D."/>
            <person name="Eisen J.A."/>
            <person name="Darling A.E."/>
            <person name="Facciotti M.T."/>
        </authorList>
    </citation>
    <scope>NUCLEOTIDE SEQUENCE [LARGE SCALE GENOMIC DNA]</scope>
    <source>
        <strain evidence="3 4">DSM 8989</strain>
    </source>
</reference>
<dbReference type="EMBL" id="AOME01000068">
    <property type="protein sequence ID" value="EMA51279.1"/>
    <property type="molecule type" value="Genomic_DNA"/>
</dbReference>
<dbReference type="PANTHER" id="PTHR34473:SF3">
    <property type="entry name" value="TRANSMEMBRANE PROTEIN-RELATED"/>
    <property type="match status" value="1"/>
</dbReference>
<evidence type="ECO:0000313" key="4">
    <source>
        <dbReference type="Proteomes" id="UP000011625"/>
    </source>
</evidence>
<keyword evidence="1" id="KW-0812">Transmembrane</keyword>
<feature type="transmembrane region" description="Helical" evidence="1">
    <location>
        <begin position="54"/>
        <end position="73"/>
    </location>
</feature>
<keyword evidence="1" id="KW-0472">Membrane</keyword>
<evidence type="ECO:0000259" key="2">
    <source>
        <dbReference type="Pfam" id="PF03703"/>
    </source>
</evidence>
<organism evidence="3 4">
    <name type="scientific">Halococcus salifodinae DSM 8989</name>
    <dbReference type="NCBI Taxonomy" id="1227456"/>
    <lineage>
        <taxon>Archaea</taxon>
        <taxon>Methanobacteriati</taxon>
        <taxon>Methanobacteriota</taxon>
        <taxon>Stenosarchaea group</taxon>
        <taxon>Halobacteria</taxon>
        <taxon>Halobacteriales</taxon>
        <taxon>Halococcaceae</taxon>
        <taxon>Halococcus</taxon>
    </lineage>
</organism>
<sequence>MTSDSSEGDPNESMESLSPRVRVVWLVLAILGALIVGFGGTWALSRFVLPVDSWVGPAAAVVLAVLGGLYMLLRYRIWRFEIQDDAVYLERGVVTRVDSVVPFVRIQNVDTQRGPIERLVGLSSVVVYTAGTRGADVTIPGLAPDHARMIREQLRDLAIESEHDDAV</sequence>
<evidence type="ECO:0000313" key="3">
    <source>
        <dbReference type="EMBL" id="EMA51279.1"/>
    </source>
</evidence>
<dbReference type="PATRIC" id="fig|1227456.3.peg.2511"/>
<dbReference type="AlphaFoldDB" id="M0N2B5"/>
<dbReference type="InterPro" id="IPR005182">
    <property type="entry name" value="YdbS-like_PH"/>
</dbReference>
<evidence type="ECO:0000256" key="1">
    <source>
        <dbReference type="SAM" id="Phobius"/>
    </source>
</evidence>